<proteinExistence type="predicted"/>
<dbReference type="Proteomes" id="UP001516400">
    <property type="component" value="Unassembled WGS sequence"/>
</dbReference>
<feature type="region of interest" description="Disordered" evidence="1">
    <location>
        <begin position="99"/>
        <end position="118"/>
    </location>
</feature>
<reference evidence="2 3" key="1">
    <citation type="journal article" date="2021" name="BMC Biol.">
        <title>Horizontally acquired antibacterial genes associated with adaptive radiation of ladybird beetles.</title>
        <authorList>
            <person name="Li H.S."/>
            <person name="Tang X.F."/>
            <person name="Huang Y.H."/>
            <person name="Xu Z.Y."/>
            <person name="Chen M.L."/>
            <person name="Du X.Y."/>
            <person name="Qiu B.Y."/>
            <person name="Chen P.T."/>
            <person name="Zhang W."/>
            <person name="Slipinski A."/>
            <person name="Escalona H.E."/>
            <person name="Waterhouse R.M."/>
            <person name="Zwick A."/>
            <person name="Pang H."/>
        </authorList>
    </citation>
    <scope>NUCLEOTIDE SEQUENCE [LARGE SCALE GENOMIC DNA]</scope>
    <source>
        <strain evidence="2">SYSU2018</strain>
    </source>
</reference>
<accession>A0ABD2N5V7</accession>
<name>A0ABD2N5V7_9CUCU</name>
<sequence length="118" mass="13424">MPHYNLSTKVYRITLDSKNSDKFGKRLGTQEQEVAVSNLEGIEEAKNSVALKFATEVLPLEHGIAEVKLKDVDSLLKELFEENWRSDENFPGRMWYTELVDKPSSPPDEPSTALQEDL</sequence>
<gene>
    <name evidence="2" type="ORF">HHI36_015539</name>
</gene>
<keyword evidence="3" id="KW-1185">Reference proteome</keyword>
<comment type="caution">
    <text evidence="2">The sequence shown here is derived from an EMBL/GenBank/DDBJ whole genome shotgun (WGS) entry which is preliminary data.</text>
</comment>
<evidence type="ECO:0000256" key="1">
    <source>
        <dbReference type="SAM" id="MobiDB-lite"/>
    </source>
</evidence>
<dbReference type="AlphaFoldDB" id="A0ABD2N5V7"/>
<evidence type="ECO:0000313" key="3">
    <source>
        <dbReference type="Proteomes" id="UP001516400"/>
    </source>
</evidence>
<protein>
    <submittedName>
        <fullName evidence="2">Uncharacterized protein</fullName>
    </submittedName>
</protein>
<evidence type="ECO:0000313" key="2">
    <source>
        <dbReference type="EMBL" id="KAL3274125.1"/>
    </source>
</evidence>
<organism evidence="2 3">
    <name type="scientific">Cryptolaemus montrouzieri</name>
    <dbReference type="NCBI Taxonomy" id="559131"/>
    <lineage>
        <taxon>Eukaryota</taxon>
        <taxon>Metazoa</taxon>
        <taxon>Ecdysozoa</taxon>
        <taxon>Arthropoda</taxon>
        <taxon>Hexapoda</taxon>
        <taxon>Insecta</taxon>
        <taxon>Pterygota</taxon>
        <taxon>Neoptera</taxon>
        <taxon>Endopterygota</taxon>
        <taxon>Coleoptera</taxon>
        <taxon>Polyphaga</taxon>
        <taxon>Cucujiformia</taxon>
        <taxon>Coccinelloidea</taxon>
        <taxon>Coccinellidae</taxon>
        <taxon>Scymninae</taxon>
        <taxon>Scymnini</taxon>
        <taxon>Cryptolaemus</taxon>
    </lineage>
</organism>
<dbReference type="EMBL" id="JABFTP020000062">
    <property type="protein sequence ID" value="KAL3274125.1"/>
    <property type="molecule type" value="Genomic_DNA"/>
</dbReference>